<evidence type="ECO:0000256" key="1">
    <source>
        <dbReference type="SAM" id="Phobius"/>
    </source>
</evidence>
<accession>A0A9W6G8Z8</accession>
<feature type="transmembrane region" description="Helical" evidence="1">
    <location>
        <begin position="54"/>
        <end position="72"/>
    </location>
</feature>
<keyword evidence="1" id="KW-0472">Membrane</keyword>
<organism evidence="2 3">
    <name type="scientific">Glycomyces algeriensis</name>
    <dbReference type="NCBI Taxonomy" id="256037"/>
    <lineage>
        <taxon>Bacteria</taxon>
        <taxon>Bacillati</taxon>
        <taxon>Actinomycetota</taxon>
        <taxon>Actinomycetes</taxon>
        <taxon>Glycomycetales</taxon>
        <taxon>Glycomycetaceae</taxon>
        <taxon>Glycomyces</taxon>
    </lineage>
</organism>
<protein>
    <submittedName>
        <fullName evidence="2">Uncharacterized protein</fullName>
    </submittedName>
</protein>
<keyword evidence="3" id="KW-1185">Reference proteome</keyword>
<name>A0A9W6G8Z8_9ACTN</name>
<evidence type="ECO:0000313" key="2">
    <source>
        <dbReference type="EMBL" id="GLI42580.1"/>
    </source>
</evidence>
<keyword evidence="1" id="KW-0812">Transmembrane</keyword>
<proteinExistence type="predicted"/>
<dbReference type="AlphaFoldDB" id="A0A9W6G8Z8"/>
<dbReference type="Proteomes" id="UP001144313">
    <property type="component" value="Unassembled WGS sequence"/>
</dbReference>
<evidence type="ECO:0000313" key="3">
    <source>
        <dbReference type="Proteomes" id="UP001144313"/>
    </source>
</evidence>
<keyword evidence="1" id="KW-1133">Transmembrane helix</keyword>
<sequence length="196" mass="20587">MPDAGVLARPQPCHNTPVQVRETPFRLLRAAVFAAVSASASLLLHLWSGGHAPGPLQFAAAVALLFAAAYGIGGRQRGFLALAPLCLAAQFGLHEFFEIGAVAAVGHAHGAGLSMWLVHIAAALAQASWLARGDAAFAKLLDALTLFFASVIRVLGAGALVVIRPRRFVLRTQTPRPVPAVRTQISHRGPPRFAVS</sequence>
<feature type="transmembrane region" description="Helical" evidence="1">
    <location>
        <begin position="111"/>
        <end position="131"/>
    </location>
</feature>
<reference evidence="2" key="1">
    <citation type="submission" date="2022-12" db="EMBL/GenBank/DDBJ databases">
        <title>Reference genome sequencing for broad-spectrum identification of bacterial and archaeal isolates by mass spectrometry.</title>
        <authorList>
            <person name="Sekiguchi Y."/>
            <person name="Tourlousse D.M."/>
        </authorList>
    </citation>
    <scope>NUCLEOTIDE SEQUENCE</scope>
    <source>
        <strain evidence="2">LLR39Z86</strain>
    </source>
</reference>
<dbReference type="EMBL" id="BSDT01000001">
    <property type="protein sequence ID" value="GLI42580.1"/>
    <property type="molecule type" value="Genomic_DNA"/>
</dbReference>
<feature type="transmembrane region" description="Helical" evidence="1">
    <location>
        <begin position="27"/>
        <end position="48"/>
    </location>
</feature>
<feature type="transmembrane region" description="Helical" evidence="1">
    <location>
        <begin position="143"/>
        <end position="163"/>
    </location>
</feature>
<gene>
    <name evidence="2" type="ORF">GALLR39Z86_24300</name>
</gene>
<comment type="caution">
    <text evidence="2">The sequence shown here is derived from an EMBL/GenBank/DDBJ whole genome shotgun (WGS) entry which is preliminary data.</text>
</comment>